<dbReference type="Proteomes" id="UP001151760">
    <property type="component" value="Unassembled WGS sequence"/>
</dbReference>
<evidence type="ECO:0000256" key="1">
    <source>
        <dbReference type="SAM" id="MobiDB-lite"/>
    </source>
</evidence>
<evidence type="ECO:0000259" key="2">
    <source>
        <dbReference type="Pfam" id="PF03732"/>
    </source>
</evidence>
<feature type="domain" description="Retrotransposon gag" evidence="2">
    <location>
        <begin position="120"/>
        <end position="180"/>
    </location>
</feature>
<keyword evidence="4" id="KW-1185">Reference proteome</keyword>
<dbReference type="EMBL" id="BQNB010012160">
    <property type="protein sequence ID" value="GJS99978.1"/>
    <property type="molecule type" value="Genomic_DNA"/>
</dbReference>
<organism evidence="3 4">
    <name type="scientific">Tanacetum coccineum</name>
    <dbReference type="NCBI Taxonomy" id="301880"/>
    <lineage>
        <taxon>Eukaryota</taxon>
        <taxon>Viridiplantae</taxon>
        <taxon>Streptophyta</taxon>
        <taxon>Embryophyta</taxon>
        <taxon>Tracheophyta</taxon>
        <taxon>Spermatophyta</taxon>
        <taxon>Magnoliopsida</taxon>
        <taxon>eudicotyledons</taxon>
        <taxon>Gunneridae</taxon>
        <taxon>Pentapetalae</taxon>
        <taxon>asterids</taxon>
        <taxon>campanulids</taxon>
        <taxon>Asterales</taxon>
        <taxon>Asteraceae</taxon>
        <taxon>Asteroideae</taxon>
        <taxon>Anthemideae</taxon>
        <taxon>Anthemidinae</taxon>
        <taxon>Tanacetum</taxon>
    </lineage>
</organism>
<dbReference type="InterPro" id="IPR005162">
    <property type="entry name" value="Retrotrans_gag_dom"/>
</dbReference>
<feature type="compositionally biased region" description="Pro residues" evidence="1">
    <location>
        <begin position="1"/>
        <end position="22"/>
    </location>
</feature>
<accession>A0ABQ5AG72</accession>
<keyword evidence="3" id="KW-0695">RNA-directed DNA polymerase</keyword>
<sequence length="182" mass="20456">MNPNNQGPPPLGRIPPPIPPSIPQNHGPSGPNLHNPALDLRTIEELCQPTMNGRGGPIAPVNIQATDFGLKNHMIQQVQNSCQFYGLPSDDANKHLDKFLTITQNMKQNGVINDALRLYLFPYSLTHHATTWFDCLLNNSIHTFEEMVSKFLSKYLPPSMVTKLRNDISNFRQLPDESLFET</sequence>
<gene>
    <name evidence="3" type="ORF">Tco_0821148</name>
</gene>
<dbReference type="GO" id="GO:0003964">
    <property type="term" value="F:RNA-directed DNA polymerase activity"/>
    <property type="evidence" value="ECO:0007669"/>
    <property type="project" value="UniProtKB-KW"/>
</dbReference>
<keyword evidence="3" id="KW-0548">Nucleotidyltransferase</keyword>
<dbReference type="PANTHER" id="PTHR33223:SF11">
    <property type="entry name" value="ELEMENT PROTEIN, PUTATIVE-RELATED"/>
    <property type="match status" value="1"/>
</dbReference>
<proteinExistence type="predicted"/>
<comment type="caution">
    <text evidence="3">The sequence shown here is derived from an EMBL/GenBank/DDBJ whole genome shotgun (WGS) entry which is preliminary data.</text>
</comment>
<name>A0ABQ5AG72_9ASTR</name>
<evidence type="ECO:0000313" key="4">
    <source>
        <dbReference type="Proteomes" id="UP001151760"/>
    </source>
</evidence>
<reference evidence="3" key="1">
    <citation type="journal article" date="2022" name="Int. J. Mol. Sci.">
        <title>Draft Genome of Tanacetum Coccineum: Genomic Comparison of Closely Related Tanacetum-Family Plants.</title>
        <authorList>
            <person name="Yamashiro T."/>
            <person name="Shiraishi A."/>
            <person name="Nakayama K."/>
            <person name="Satake H."/>
        </authorList>
    </citation>
    <scope>NUCLEOTIDE SEQUENCE</scope>
</reference>
<dbReference type="Pfam" id="PF03732">
    <property type="entry name" value="Retrotrans_gag"/>
    <property type="match status" value="1"/>
</dbReference>
<keyword evidence="3" id="KW-0808">Transferase</keyword>
<feature type="region of interest" description="Disordered" evidence="1">
    <location>
        <begin position="1"/>
        <end position="36"/>
    </location>
</feature>
<dbReference type="PANTHER" id="PTHR33223">
    <property type="entry name" value="CCHC-TYPE DOMAIN-CONTAINING PROTEIN"/>
    <property type="match status" value="1"/>
</dbReference>
<evidence type="ECO:0000313" key="3">
    <source>
        <dbReference type="EMBL" id="GJS99978.1"/>
    </source>
</evidence>
<protein>
    <submittedName>
        <fullName evidence="3">Reverse transcriptase domain-containing protein</fullName>
    </submittedName>
</protein>
<reference evidence="3" key="2">
    <citation type="submission" date="2022-01" db="EMBL/GenBank/DDBJ databases">
        <authorList>
            <person name="Yamashiro T."/>
            <person name="Shiraishi A."/>
            <person name="Satake H."/>
            <person name="Nakayama K."/>
        </authorList>
    </citation>
    <scope>NUCLEOTIDE SEQUENCE</scope>
</reference>